<feature type="coiled-coil region" evidence="11">
    <location>
        <begin position="26"/>
        <end position="53"/>
    </location>
</feature>
<evidence type="ECO:0000256" key="9">
    <source>
        <dbReference type="ARBA" id="ARBA00023136"/>
    </source>
</evidence>
<keyword evidence="12" id="KW-0282">Flagellum</keyword>
<evidence type="ECO:0000256" key="6">
    <source>
        <dbReference type="ARBA" id="ARBA00022500"/>
    </source>
</evidence>
<comment type="similarity">
    <text evidence="2">Belongs to the FliJ family.</text>
</comment>
<keyword evidence="11" id="KW-0175">Coiled coil</keyword>
<protein>
    <recommendedName>
        <fullName evidence="3">Flagellar FliJ protein</fullName>
    </recommendedName>
</protein>
<keyword evidence="7" id="KW-1005">Bacterial flagellum biogenesis</keyword>
<keyword evidence="10" id="KW-1006">Bacterial flagellum protein export</keyword>
<evidence type="ECO:0000256" key="10">
    <source>
        <dbReference type="ARBA" id="ARBA00023225"/>
    </source>
</evidence>
<keyword evidence="4" id="KW-0813">Transport</keyword>
<evidence type="ECO:0000256" key="4">
    <source>
        <dbReference type="ARBA" id="ARBA00022448"/>
    </source>
</evidence>
<name>A0ABY4CJM3_9BACL</name>
<dbReference type="InterPro" id="IPR053716">
    <property type="entry name" value="Flag_assembly_chemotaxis_eff"/>
</dbReference>
<comment type="subcellular location">
    <subcellularLocation>
        <location evidence="1">Cell membrane</location>
        <topology evidence="1">Peripheral membrane protein</topology>
        <orientation evidence="1">Cytoplasmic side</orientation>
    </subcellularLocation>
</comment>
<dbReference type="Pfam" id="PF02050">
    <property type="entry name" value="FliJ"/>
    <property type="match status" value="1"/>
</dbReference>
<evidence type="ECO:0000256" key="11">
    <source>
        <dbReference type="SAM" id="Coils"/>
    </source>
</evidence>
<sequence>MNRKVATSTKIANFKKHLRGTAELEYEEACNQLNAWQKKLDDKQREVHEAQSSVSIALEARMHTAEIVSWQRFIDVCKQQMAELSMHCQRTEALCKEKRERLIESYQEEQKWIEYRNRQIILQKKALEFSEQKFLDELAVQRNSRPE</sequence>
<keyword evidence="6" id="KW-0145">Chemotaxis</keyword>
<organism evidence="12 13">
    <name type="scientific">Fodinisporobacter ferrooxydans</name>
    <dbReference type="NCBI Taxonomy" id="2901836"/>
    <lineage>
        <taxon>Bacteria</taxon>
        <taxon>Bacillati</taxon>
        <taxon>Bacillota</taxon>
        <taxon>Bacilli</taxon>
        <taxon>Bacillales</taxon>
        <taxon>Alicyclobacillaceae</taxon>
        <taxon>Fodinisporobacter</taxon>
    </lineage>
</organism>
<evidence type="ECO:0000256" key="8">
    <source>
        <dbReference type="ARBA" id="ARBA00022927"/>
    </source>
</evidence>
<accession>A0ABY4CJM3</accession>
<evidence type="ECO:0000256" key="7">
    <source>
        <dbReference type="ARBA" id="ARBA00022795"/>
    </source>
</evidence>
<keyword evidence="8" id="KW-0653">Protein transport</keyword>
<evidence type="ECO:0000256" key="3">
    <source>
        <dbReference type="ARBA" id="ARBA00020392"/>
    </source>
</evidence>
<evidence type="ECO:0000313" key="13">
    <source>
        <dbReference type="Proteomes" id="UP000830167"/>
    </source>
</evidence>
<evidence type="ECO:0000313" key="12">
    <source>
        <dbReference type="EMBL" id="UOF89358.1"/>
    </source>
</evidence>
<evidence type="ECO:0000256" key="2">
    <source>
        <dbReference type="ARBA" id="ARBA00010004"/>
    </source>
</evidence>
<keyword evidence="12" id="KW-0969">Cilium</keyword>
<proteinExistence type="inferred from homology"/>
<dbReference type="RefSeq" id="WP_347436046.1">
    <property type="nucleotide sequence ID" value="NZ_CP089291.1"/>
</dbReference>
<evidence type="ECO:0000256" key="5">
    <source>
        <dbReference type="ARBA" id="ARBA00022475"/>
    </source>
</evidence>
<keyword evidence="5" id="KW-1003">Cell membrane</keyword>
<gene>
    <name evidence="12" type="ORF">LSG31_15815</name>
</gene>
<dbReference type="EMBL" id="CP089291">
    <property type="protein sequence ID" value="UOF89358.1"/>
    <property type="molecule type" value="Genomic_DNA"/>
</dbReference>
<dbReference type="InterPro" id="IPR012823">
    <property type="entry name" value="Flagell_FliJ"/>
</dbReference>
<dbReference type="Proteomes" id="UP000830167">
    <property type="component" value="Chromosome"/>
</dbReference>
<evidence type="ECO:0000256" key="1">
    <source>
        <dbReference type="ARBA" id="ARBA00004413"/>
    </source>
</evidence>
<reference evidence="12" key="1">
    <citation type="submission" date="2021-12" db="EMBL/GenBank/DDBJ databases">
        <title>Alicyclobacillaceae gen. nov., sp. nov., isolated from chalcocite enrichment system.</title>
        <authorList>
            <person name="Jiang Z."/>
        </authorList>
    </citation>
    <scope>NUCLEOTIDE SEQUENCE</scope>
    <source>
        <strain evidence="12">MYW30-H2</strain>
    </source>
</reference>
<dbReference type="Gene3D" id="1.10.287.1700">
    <property type="match status" value="1"/>
</dbReference>
<keyword evidence="9" id="KW-0472">Membrane</keyword>
<keyword evidence="12" id="KW-0966">Cell projection</keyword>
<keyword evidence="13" id="KW-1185">Reference proteome</keyword>